<dbReference type="InterPro" id="IPR014450">
    <property type="entry name" value="UCP008210"/>
</dbReference>
<accession>A0A7C1P6S2</accession>
<comment type="caution">
    <text evidence="1">The sequence shown here is derived from an EMBL/GenBank/DDBJ whole genome shotgun (WGS) entry which is preliminary data.</text>
</comment>
<sequence length="138" mass="16235">MVSEDFIKLFAANLTNWVEAQKNFLNSASIIEKELEKADRLELVLATRAAFAHIVKTVEAFDKWLQDPFIVGHMPREMLLEIQKSVWEILRKLLELDIKHTSEFRDLILRLAESGRLHPLLFIPRERGEREDRFSISY</sequence>
<proteinExistence type="predicted"/>
<dbReference type="AlphaFoldDB" id="A0A7C1P6S2"/>
<dbReference type="EMBL" id="DSKP01000111">
    <property type="protein sequence ID" value="HEB48768.1"/>
    <property type="molecule type" value="Genomic_DNA"/>
</dbReference>
<evidence type="ECO:0000313" key="1">
    <source>
        <dbReference type="EMBL" id="HEB48768.1"/>
    </source>
</evidence>
<dbReference type="Pfam" id="PF09921">
    <property type="entry name" value="DUF2153"/>
    <property type="match status" value="1"/>
</dbReference>
<gene>
    <name evidence="2" type="ORF">ENM88_01200</name>
    <name evidence="1" type="ORF">ENP77_03120</name>
</gene>
<name>A0A7C1P6S2_THEPE</name>
<protein>
    <submittedName>
        <fullName evidence="1">DUF2153 domain-containing protein</fullName>
    </submittedName>
</protein>
<evidence type="ECO:0000313" key="2">
    <source>
        <dbReference type="EMBL" id="HHP04351.1"/>
    </source>
</evidence>
<organism evidence="1">
    <name type="scientific">Thermofilum pendens</name>
    <dbReference type="NCBI Taxonomy" id="2269"/>
    <lineage>
        <taxon>Archaea</taxon>
        <taxon>Thermoproteota</taxon>
        <taxon>Thermoprotei</taxon>
        <taxon>Thermofilales</taxon>
        <taxon>Thermofilaceae</taxon>
        <taxon>Thermofilum</taxon>
    </lineage>
</organism>
<reference evidence="1" key="1">
    <citation type="journal article" date="2020" name="mSystems">
        <title>Genome- and Community-Level Interaction Insights into Carbon Utilization and Element Cycling Functions of Hydrothermarchaeota in Hydrothermal Sediment.</title>
        <authorList>
            <person name="Zhou Z."/>
            <person name="Liu Y."/>
            <person name="Xu W."/>
            <person name="Pan J."/>
            <person name="Luo Z.H."/>
            <person name="Li M."/>
        </authorList>
    </citation>
    <scope>NUCLEOTIDE SEQUENCE [LARGE SCALE GENOMIC DNA]</scope>
    <source>
        <strain evidence="2">SpSt-1125</strain>
        <strain evidence="1">SpSt-25</strain>
    </source>
</reference>
<dbReference type="EMBL" id="DRZM01000040">
    <property type="protein sequence ID" value="HHP04351.1"/>
    <property type="molecule type" value="Genomic_DNA"/>
</dbReference>